<evidence type="ECO:0008006" key="3">
    <source>
        <dbReference type="Google" id="ProtNLM"/>
    </source>
</evidence>
<dbReference type="EMBL" id="JAGVRK010000001">
    <property type="protein sequence ID" value="MBS2970389.1"/>
    <property type="molecule type" value="Genomic_DNA"/>
</dbReference>
<dbReference type="Gene3D" id="3.40.91.20">
    <property type="match status" value="1"/>
</dbReference>
<name>A0ABS5LI11_9BACI</name>
<comment type="caution">
    <text evidence="1">The sequence shown here is derived from an EMBL/GenBank/DDBJ whole genome shotgun (WGS) entry which is preliminary data.</text>
</comment>
<dbReference type="InterPro" id="IPR011338">
    <property type="entry name" value="BamHI/BglII/BstY"/>
</dbReference>
<dbReference type="SUPFAM" id="SSF52980">
    <property type="entry name" value="Restriction endonuclease-like"/>
    <property type="match status" value="1"/>
</dbReference>
<dbReference type="InterPro" id="IPR015278">
    <property type="entry name" value="BglII-like"/>
</dbReference>
<organism evidence="1 2">
    <name type="scientific">Metabacillus flavus</name>
    <dbReference type="NCBI Taxonomy" id="2823519"/>
    <lineage>
        <taxon>Bacteria</taxon>
        <taxon>Bacillati</taxon>
        <taxon>Bacillota</taxon>
        <taxon>Bacilli</taxon>
        <taxon>Bacillales</taxon>
        <taxon>Bacillaceae</taxon>
        <taxon>Metabacillus</taxon>
    </lineage>
</organism>
<sequence>MKYKLYSYRHGLQNLETDPEFTETWKEITNAITNISDEMLIDLHQSKYIQSNKSISKAINKLLSLQLSHMQWKTESYIFKENKYKNKAWRLDFAKESISLEVAFNHSGTIAWNLMKPVIAGELNHVQKAVQTKIGVIICATNELRDLGGFDNAIGTYEKYIDHLIPLRSQLSVPLVIVGLEKPESFYIEKYKISKTETRGRIRYYDEVTGLV</sequence>
<proteinExistence type="predicted"/>
<dbReference type="Proteomes" id="UP000682403">
    <property type="component" value="Unassembled WGS sequence"/>
</dbReference>
<gene>
    <name evidence="1" type="ORF">J9317_16705</name>
</gene>
<dbReference type="InterPro" id="IPR011335">
    <property type="entry name" value="Restrct_endonuc-II-like"/>
</dbReference>
<dbReference type="RefSeq" id="WP_211560545.1">
    <property type="nucleotide sequence ID" value="NZ_JAGVRK010000001.1"/>
</dbReference>
<evidence type="ECO:0000313" key="1">
    <source>
        <dbReference type="EMBL" id="MBS2970389.1"/>
    </source>
</evidence>
<reference evidence="1 2" key="1">
    <citation type="submission" date="2021-04" db="EMBL/GenBank/DDBJ databases">
        <title>Metabacillus sp. strain KIGAM252 whole genome sequence.</title>
        <authorList>
            <person name="Seo M.-J."/>
            <person name="Cho E.-S."/>
            <person name="Hwang C.Y."/>
            <person name="Yoon D.J."/>
        </authorList>
    </citation>
    <scope>NUCLEOTIDE SEQUENCE [LARGE SCALE GENOMIC DNA]</scope>
    <source>
        <strain evidence="1 2">KIGAM252</strain>
    </source>
</reference>
<evidence type="ECO:0000313" key="2">
    <source>
        <dbReference type="Proteomes" id="UP000682403"/>
    </source>
</evidence>
<dbReference type="Pfam" id="PF09195">
    <property type="entry name" value="Endonuc-BglII"/>
    <property type="match status" value="1"/>
</dbReference>
<keyword evidence="2" id="KW-1185">Reference proteome</keyword>
<accession>A0ABS5LI11</accession>
<protein>
    <recommendedName>
        <fullName evidence="3">Restriction endonuclease BglII</fullName>
    </recommendedName>
</protein>